<evidence type="ECO:0000313" key="2">
    <source>
        <dbReference type="EMBL" id="MBK7414888.1"/>
    </source>
</evidence>
<dbReference type="Proteomes" id="UP000739411">
    <property type="component" value="Unassembled WGS sequence"/>
</dbReference>
<keyword evidence="1" id="KW-0732">Signal</keyword>
<gene>
    <name evidence="2" type="ORF">IPJ38_06955</name>
</gene>
<comment type="caution">
    <text evidence="2">The sequence shown here is derived from an EMBL/GenBank/DDBJ whole genome shotgun (WGS) entry which is preliminary data.</text>
</comment>
<evidence type="ECO:0000313" key="3">
    <source>
        <dbReference type="Proteomes" id="UP000739411"/>
    </source>
</evidence>
<organism evidence="2 3">
    <name type="scientific">Candidatus Dechloromonas phosphorivorans</name>
    <dbReference type="NCBI Taxonomy" id="2899244"/>
    <lineage>
        <taxon>Bacteria</taxon>
        <taxon>Pseudomonadati</taxon>
        <taxon>Pseudomonadota</taxon>
        <taxon>Betaproteobacteria</taxon>
        <taxon>Rhodocyclales</taxon>
        <taxon>Azonexaceae</taxon>
        <taxon>Dechloromonas</taxon>
    </lineage>
</organism>
<evidence type="ECO:0000256" key="1">
    <source>
        <dbReference type="SAM" id="SignalP"/>
    </source>
</evidence>
<accession>A0A935MQI6</accession>
<feature type="signal peptide" evidence="1">
    <location>
        <begin position="1"/>
        <end position="25"/>
    </location>
</feature>
<reference evidence="2 3" key="1">
    <citation type="submission" date="2020-10" db="EMBL/GenBank/DDBJ databases">
        <title>Connecting structure to function with the recovery of over 1000 high-quality activated sludge metagenome-assembled genomes encoding full-length rRNA genes using long-read sequencing.</title>
        <authorList>
            <person name="Singleton C.M."/>
            <person name="Petriglieri F."/>
            <person name="Kristensen J.M."/>
            <person name="Kirkegaard R.H."/>
            <person name="Michaelsen T.Y."/>
            <person name="Andersen M.H."/>
            <person name="Karst S.M."/>
            <person name="Dueholm M.S."/>
            <person name="Nielsen P.H."/>
            <person name="Albertsen M."/>
        </authorList>
    </citation>
    <scope>NUCLEOTIDE SEQUENCE [LARGE SCALE GENOMIC DNA]</scope>
    <source>
        <strain evidence="2">EsbW_18-Q3-R4-48_BATAC.463</strain>
    </source>
</reference>
<feature type="chain" id="PRO_5037943817" evidence="1">
    <location>
        <begin position="26"/>
        <end position="172"/>
    </location>
</feature>
<dbReference type="PROSITE" id="PS51257">
    <property type="entry name" value="PROKAR_LIPOPROTEIN"/>
    <property type="match status" value="1"/>
</dbReference>
<proteinExistence type="predicted"/>
<dbReference type="EMBL" id="JADJMS010000013">
    <property type="protein sequence ID" value="MBK7414888.1"/>
    <property type="molecule type" value="Genomic_DNA"/>
</dbReference>
<dbReference type="AlphaFoldDB" id="A0A935MQI6"/>
<sequence>MPTRIATVTIFLIFGCGVGCFNALAAETPPEAPTLSDAHQFFDSVVSNNGVAALYTASRDGEILGYINFPVRKYKGVACNSEIILSNGVNIEFNWALANEAQASDGQIGMWRNQNVIYEYFHMLTIEGGVVALPSNNIPKLILAIKNEVSRNRLAKATNLLASTCRGKSKFD</sequence>
<protein>
    <submittedName>
        <fullName evidence="2">Uncharacterized protein</fullName>
    </submittedName>
</protein>
<name>A0A935MQI6_9RHOO</name>